<dbReference type="EMBL" id="CAEZVL010000196">
    <property type="protein sequence ID" value="CAB4637921.1"/>
    <property type="molecule type" value="Genomic_DNA"/>
</dbReference>
<dbReference type="AlphaFoldDB" id="A0A6J6W4G4"/>
<sequence>MSVTVCVTCPSINWSKARFTLSVVNGLSSTLNTNLASMSLLVPASLVSVAWAFSHCYGPSVMTKPTSQDSWIALLSTSKRTTASRPFLLISGIKSATFRRLKTRLWLKFTSAPDLASHLRLNRLAPTLRTHSLIQSVMTSHALVATRLTASSETNWPSSMNSLVRARVSTVHTSRLRLMTRVSVR</sequence>
<gene>
    <name evidence="1" type="ORF">UFOPK1960_01107</name>
    <name evidence="2" type="ORF">UFOPK2921_00756</name>
</gene>
<accession>A0A6J6W4G4</accession>
<proteinExistence type="predicted"/>
<dbReference type="EMBL" id="CAEZZV010000082">
    <property type="protein sequence ID" value="CAB4779270.1"/>
    <property type="molecule type" value="Genomic_DNA"/>
</dbReference>
<evidence type="ECO:0000313" key="2">
    <source>
        <dbReference type="EMBL" id="CAB4779270.1"/>
    </source>
</evidence>
<reference evidence="2" key="1">
    <citation type="submission" date="2020-05" db="EMBL/GenBank/DDBJ databases">
        <authorList>
            <person name="Chiriac C."/>
            <person name="Salcher M."/>
            <person name="Ghai R."/>
            <person name="Kavagutti S V."/>
        </authorList>
    </citation>
    <scope>NUCLEOTIDE SEQUENCE</scope>
</reference>
<protein>
    <submittedName>
        <fullName evidence="2">Unannotated protein</fullName>
    </submittedName>
</protein>
<name>A0A6J6W4G4_9ZZZZ</name>
<evidence type="ECO:0000313" key="1">
    <source>
        <dbReference type="EMBL" id="CAB4637921.1"/>
    </source>
</evidence>
<organism evidence="2">
    <name type="scientific">freshwater metagenome</name>
    <dbReference type="NCBI Taxonomy" id="449393"/>
    <lineage>
        <taxon>unclassified sequences</taxon>
        <taxon>metagenomes</taxon>
        <taxon>ecological metagenomes</taxon>
    </lineage>
</organism>